<protein>
    <submittedName>
        <fullName evidence="1">Uncharacterized protein</fullName>
    </submittedName>
</protein>
<evidence type="ECO:0000313" key="2">
    <source>
        <dbReference type="Proteomes" id="UP001066276"/>
    </source>
</evidence>
<accession>A0AAV7PGJ4</accession>
<dbReference type="Proteomes" id="UP001066276">
    <property type="component" value="Chromosome 7"/>
</dbReference>
<organism evidence="1 2">
    <name type="scientific">Pleurodeles waltl</name>
    <name type="common">Iberian ribbed newt</name>
    <dbReference type="NCBI Taxonomy" id="8319"/>
    <lineage>
        <taxon>Eukaryota</taxon>
        <taxon>Metazoa</taxon>
        <taxon>Chordata</taxon>
        <taxon>Craniata</taxon>
        <taxon>Vertebrata</taxon>
        <taxon>Euteleostomi</taxon>
        <taxon>Amphibia</taxon>
        <taxon>Batrachia</taxon>
        <taxon>Caudata</taxon>
        <taxon>Salamandroidea</taxon>
        <taxon>Salamandridae</taxon>
        <taxon>Pleurodelinae</taxon>
        <taxon>Pleurodeles</taxon>
    </lineage>
</organism>
<name>A0AAV7PGJ4_PLEWA</name>
<comment type="caution">
    <text evidence="1">The sequence shown here is derived from an EMBL/GenBank/DDBJ whole genome shotgun (WGS) entry which is preliminary data.</text>
</comment>
<dbReference type="EMBL" id="JANPWB010000011">
    <property type="protein sequence ID" value="KAJ1127422.1"/>
    <property type="molecule type" value="Genomic_DNA"/>
</dbReference>
<proteinExistence type="predicted"/>
<evidence type="ECO:0000313" key="1">
    <source>
        <dbReference type="EMBL" id="KAJ1127422.1"/>
    </source>
</evidence>
<keyword evidence="2" id="KW-1185">Reference proteome</keyword>
<gene>
    <name evidence="1" type="ORF">NDU88_005824</name>
</gene>
<dbReference type="AlphaFoldDB" id="A0AAV7PGJ4"/>
<reference evidence="1" key="1">
    <citation type="journal article" date="2022" name="bioRxiv">
        <title>Sequencing and chromosome-scale assembly of the giantPleurodeles waltlgenome.</title>
        <authorList>
            <person name="Brown T."/>
            <person name="Elewa A."/>
            <person name="Iarovenko S."/>
            <person name="Subramanian E."/>
            <person name="Araus A.J."/>
            <person name="Petzold A."/>
            <person name="Susuki M."/>
            <person name="Suzuki K.-i.T."/>
            <person name="Hayashi T."/>
            <person name="Toyoda A."/>
            <person name="Oliveira C."/>
            <person name="Osipova E."/>
            <person name="Leigh N.D."/>
            <person name="Simon A."/>
            <person name="Yun M.H."/>
        </authorList>
    </citation>
    <scope>NUCLEOTIDE SEQUENCE</scope>
    <source>
        <strain evidence="1">20211129_DDA</strain>
        <tissue evidence="1">Liver</tissue>
    </source>
</reference>
<sequence>MAANGHRGAKHSGSEALLKALMLRMDTMDQAIASLEAQPSFPVEVPSDQVNRPGVREYCLGRHSPRFRRGYFSYRFGGAQLAGTSEGDVMEQARCLVSYLGTGKGSHGSQEKGQGLVKWQLIRPEWVEEGGSLLPELLRIITCGTLPVTYKMGSTCSDACKLTEAYRMLQPGKEGCHSKGGREQLRTFSQPRQERRSSPIDACEEEADTITEIQSKEGTLAKINRCDFERRAMTYAPLHLLGAAASDSVIFQGAS</sequence>